<feature type="domain" description="RmlD-like substrate binding" evidence="7">
    <location>
        <begin position="3"/>
        <end position="294"/>
    </location>
</feature>
<dbReference type="GeneID" id="89685533"/>
<sequence>MTRVLLTGADGQVGFELRRALAPLGEVTACGRAQMDLADEAAILAVLDAAKPDIIVNPAAYTAVDKAETDRDAAFAVNAAAPGVLARWAAANGALLIHYSTDYVFAGDKPAPYREDDETGPQSVYGASKLAGEQAVRAAGARHLILRTSWVFGAHGGNFLKTMLRLAQERDALKVVGDQFGAPTCAALIADVTAQLIARYHARPENFADGTYHLAAQGETSWHGYAQRVIRRAGERGFPLRLTADAIQAIGSDQYPLPAKRPANSRLDCGKLMRAFSLALPRWEDGVDGVVDQLYALSQAEGAV</sequence>
<keyword evidence="9" id="KW-1185">Reference proteome</keyword>
<evidence type="ECO:0000256" key="6">
    <source>
        <dbReference type="RuleBase" id="RU364082"/>
    </source>
</evidence>
<evidence type="ECO:0000256" key="5">
    <source>
        <dbReference type="ARBA" id="ARBA00048200"/>
    </source>
</evidence>
<gene>
    <name evidence="8" type="primary">rfbD</name>
    <name evidence="8" type="ORF">KIF53_21435</name>
</gene>
<dbReference type="CDD" id="cd05254">
    <property type="entry name" value="dTDP_HR_like_SDR_e"/>
    <property type="match status" value="1"/>
</dbReference>
<dbReference type="EC" id="1.1.1.133" evidence="3 6"/>
<evidence type="ECO:0000259" key="7">
    <source>
        <dbReference type="Pfam" id="PF04321"/>
    </source>
</evidence>
<comment type="catalytic activity">
    <reaction evidence="5 6">
        <text>dTDP-beta-L-rhamnose + NADP(+) = dTDP-4-dehydro-beta-L-rhamnose + NADPH + H(+)</text>
        <dbReference type="Rhea" id="RHEA:21796"/>
        <dbReference type="ChEBI" id="CHEBI:15378"/>
        <dbReference type="ChEBI" id="CHEBI:57510"/>
        <dbReference type="ChEBI" id="CHEBI:57783"/>
        <dbReference type="ChEBI" id="CHEBI:58349"/>
        <dbReference type="ChEBI" id="CHEBI:62830"/>
        <dbReference type="EC" id="1.1.1.133"/>
    </reaction>
</comment>
<dbReference type="Proteomes" id="UP000711178">
    <property type="component" value="Unassembled WGS sequence"/>
</dbReference>
<protein>
    <recommendedName>
        <fullName evidence="4 6">dTDP-4-dehydrorhamnose reductase</fullName>
        <ecNumber evidence="3 6">1.1.1.133</ecNumber>
    </recommendedName>
</protein>
<dbReference type="Gene3D" id="3.90.25.10">
    <property type="entry name" value="UDP-galactose 4-epimerase, domain 1"/>
    <property type="match status" value="1"/>
</dbReference>
<evidence type="ECO:0000256" key="1">
    <source>
        <dbReference type="ARBA" id="ARBA00004781"/>
    </source>
</evidence>
<dbReference type="Gene3D" id="3.40.50.720">
    <property type="entry name" value="NAD(P)-binding Rossmann-like Domain"/>
    <property type="match status" value="1"/>
</dbReference>
<dbReference type="RefSeq" id="WP_043579067.1">
    <property type="nucleotide sequence ID" value="NZ_CP142381.1"/>
</dbReference>
<comment type="cofactor">
    <cofactor evidence="6">
        <name>Mg(2+)</name>
        <dbReference type="ChEBI" id="CHEBI:18420"/>
    </cofactor>
    <text evidence="6">Binds 1 Mg(2+) ion per monomer.</text>
</comment>
<dbReference type="PANTHER" id="PTHR10491">
    <property type="entry name" value="DTDP-4-DEHYDRORHAMNOSE REDUCTASE"/>
    <property type="match status" value="1"/>
</dbReference>
<dbReference type="GO" id="GO:0008831">
    <property type="term" value="F:dTDP-4-dehydrorhamnose reductase activity"/>
    <property type="evidence" value="ECO:0007669"/>
    <property type="project" value="UniProtKB-EC"/>
</dbReference>
<dbReference type="SUPFAM" id="SSF51735">
    <property type="entry name" value="NAD(P)-binding Rossmann-fold domains"/>
    <property type="match status" value="1"/>
</dbReference>
<dbReference type="InterPro" id="IPR036291">
    <property type="entry name" value="NAD(P)-bd_dom_sf"/>
</dbReference>
<dbReference type="EMBL" id="JAHDTB010000037">
    <property type="protein sequence ID" value="MBW8290207.1"/>
    <property type="molecule type" value="Genomic_DNA"/>
</dbReference>
<dbReference type="NCBIfam" id="TIGR01214">
    <property type="entry name" value="rmlD"/>
    <property type="match status" value="1"/>
</dbReference>
<evidence type="ECO:0000256" key="3">
    <source>
        <dbReference type="ARBA" id="ARBA00012929"/>
    </source>
</evidence>
<keyword evidence="6" id="KW-0521">NADP</keyword>
<evidence type="ECO:0000256" key="4">
    <source>
        <dbReference type="ARBA" id="ARBA00017099"/>
    </source>
</evidence>
<comment type="similarity">
    <text evidence="2 6">Belongs to the dTDP-4-dehydrorhamnose reductase family.</text>
</comment>
<dbReference type="InterPro" id="IPR005913">
    <property type="entry name" value="dTDP_dehydrorham_reduct"/>
</dbReference>
<proteinExistence type="inferred from homology"/>
<comment type="function">
    <text evidence="6">Catalyzes the reduction of dTDP-6-deoxy-L-lyxo-4-hexulose to yield dTDP-L-rhamnose.</text>
</comment>
<dbReference type="Pfam" id="PF04321">
    <property type="entry name" value="RmlD_sub_bind"/>
    <property type="match status" value="1"/>
</dbReference>
<dbReference type="PANTHER" id="PTHR10491:SF4">
    <property type="entry name" value="METHIONINE ADENOSYLTRANSFERASE 2 SUBUNIT BETA"/>
    <property type="match status" value="1"/>
</dbReference>
<comment type="pathway">
    <text evidence="1 6">Carbohydrate biosynthesis; dTDP-L-rhamnose biosynthesis.</text>
</comment>
<dbReference type="InterPro" id="IPR029903">
    <property type="entry name" value="RmlD-like-bd"/>
</dbReference>
<comment type="caution">
    <text evidence="8">The sequence shown here is derived from an EMBL/GenBank/DDBJ whole genome shotgun (WGS) entry which is preliminary data.</text>
</comment>
<keyword evidence="6 8" id="KW-0560">Oxidoreductase</keyword>
<evidence type="ECO:0000313" key="9">
    <source>
        <dbReference type="Proteomes" id="UP000711178"/>
    </source>
</evidence>
<reference evidence="8 9" key="1">
    <citation type="submission" date="2021-05" db="EMBL/GenBank/DDBJ databases">
        <title>Draft Whole Genome Sequencing Of Biosensor Chromobacterium violaceum Strain CV026 Reveals A Regulatory RNA In Chromobacterium violaceum Phenotype Regulatory Network.</title>
        <authorList>
            <person name="Hong K.W."/>
            <person name="Chan K.G."/>
            <person name="Chang C.-Y."/>
        </authorList>
    </citation>
    <scope>NUCLEOTIDE SEQUENCE [LARGE SCALE GENOMIC DNA]</scope>
    <source>
        <strain evidence="8 9">ATCC 31532</strain>
    </source>
</reference>
<organism evidence="8 9">
    <name type="scientific">Chromobacterium subtsugae</name>
    <dbReference type="NCBI Taxonomy" id="251747"/>
    <lineage>
        <taxon>Bacteria</taxon>
        <taxon>Pseudomonadati</taxon>
        <taxon>Pseudomonadota</taxon>
        <taxon>Betaproteobacteria</taxon>
        <taxon>Neisseriales</taxon>
        <taxon>Chromobacteriaceae</taxon>
        <taxon>Chromobacterium</taxon>
    </lineage>
</organism>
<evidence type="ECO:0000256" key="2">
    <source>
        <dbReference type="ARBA" id="ARBA00010944"/>
    </source>
</evidence>
<evidence type="ECO:0000313" key="8">
    <source>
        <dbReference type="EMBL" id="MBW8290207.1"/>
    </source>
</evidence>
<name>A0ABS7FJG2_9NEIS</name>
<accession>A0ABS7FJG2</accession>